<evidence type="ECO:0000259" key="1">
    <source>
        <dbReference type="Pfam" id="PF07484"/>
    </source>
</evidence>
<reference evidence="2" key="2">
    <citation type="submission" date="2005-10" db="EMBL/GenBank/DDBJ databases">
        <title>Hahella chejuensis KCTC 2396 prodigiosin biosynthesis gene cluster.</title>
        <authorList>
            <person name="Kim J.F."/>
            <person name="Jeong H."/>
            <person name="Park Y."/>
            <person name="Kim D."/>
        </authorList>
    </citation>
    <scope>NUCLEOTIDE SEQUENCE</scope>
    <source>
        <strain evidence="2">KCTC 2396</strain>
    </source>
</reference>
<dbReference type="KEGG" id="hch:HCH_06045"/>
<dbReference type="AlphaFoldDB" id="Q2S9H9"/>
<keyword evidence="4" id="KW-1185">Reference proteome</keyword>
<protein>
    <submittedName>
        <fullName evidence="3">Microcystin-dependent protein</fullName>
    </submittedName>
</protein>
<evidence type="ECO:0000313" key="3">
    <source>
        <dbReference type="EMBL" id="ABC32695.1"/>
    </source>
</evidence>
<reference evidence="3 4" key="1">
    <citation type="journal article" date="2005" name="Nucleic Acids Res.">
        <title>Genomic blueprint of Hahella chejuensis, a marine microbe producing an algicidal agent.</title>
        <authorList>
            <person name="Jeong H."/>
            <person name="Yim J.H."/>
            <person name="Lee C."/>
            <person name="Choi S.-H."/>
            <person name="Park Y.K."/>
            <person name="Yoon S.H."/>
            <person name="Hur C.-G."/>
            <person name="Kang H.-Y."/>
            <person name="Kim D."/>
            <person name="Lee H.H."/>
            <person name="Park K.H."/>
            <person name="Park S.-H."/>
            <person name="Park H.-S."/>
            <person name="Lee H.K."/>
            <person name="Oh T.K."/>
            <person name="Kim J.F."/>
        </authorList>
    </citation>
    <scope>NUCLEOTIDE SEQUENCE [LARGE SCALE GENOMIC DNA]</scope>
    <source>
        <strain evidence="3 4">KCTC 2396</strain>
    </source>
</reference>
<sequence>MADSYIGEIRIFAATFAPRNWSFCDGQVLAASQQAALFSLLGSFYGGDGRTTFALPDMRGRLPLHFGQGPGLTPYAIGARVGVESVTVTMENMPPHTHTLMASNDAVTVDVSPSNQVTGVTDPAAPFYTTTGNITPLASEAVGYAGGAQNQQTSPHSIMMPYLALNFIISLKGVYPSRN</sequence>
<proteinExistence type="predicted"/>
<dbReference type="SUPFAM" id="SSF88874">
    <property type="entry name" value="Receptor-binding domain of short tail fibre protein gp12"/>
    <property type="match status" value="1"/>
</dbReference>
<dbReference type="STRING" id="349521.HCH_06045"/>
<dbReference type="Proteomes" id="UP000000238">
    <property type="component" value="Chromosome"/>
</dbReference>
<dbReference type="HOGENOM" id="CLU_087872_1_1_6"/>
<feature type="domain" description="Phage tail collar" evidence="1">
    <location>
        <begin position="7"/>
        <end position="63"/>
    </location>
</feature>
<gene>
    <name evidence="3" type="ordered locus">HCH_06045</name>
</gene>
<dbReference type="Pfam" id="PF07484">
    <property type="entry name" value="Collar"/>
    <property type="match status" value="1"/>
</dbReference>
<dbReference type="RefSeq" id="WP_011399753.1">
    <property type="nucleotide sequence ID" value="NC_007645.1"/>
</dbReference>
<dbReference type="EMBL" id="CP000155">
    <property type="protein sequence ID" value="ABC32695.1"/>
    <property type="molecule type" value="Genomic_DNA"/>
</dbReference>
<dbReference type="Gene3D" id="3.90.1340.10">
    <property type="entry name" value="Phage tail collar domain"/>
    <property type="match status" value="1"/>
</dbReference>
<name>Q2S9H9_HAHCH</name>
<dbReference type="eggNOG" id="COG4675">
    <property type="taxonomic scope" value="Bacteria"/>
</dbReference>
<evidence type="ECO:0000313" key="2">
    <source>
        <dbReference type="EMBL" id="ABB69093.1"/>
    </source>
</evidence>
<dbReference type="InterPro" id="IPR011083">
    <property type="entry name" value="Phage_tail_collar_dom"/>
</dbReference>
<organism evidence="3 4">
    <name type="scientific">Hahella chejuensis (strain KCTC 2396)</name>
    <dbReference type="NCBI Taxonomy" id="349521"/>
    <lineage>
        <taxon>Bacteria</taxon>
        <taxon>Pseudomonadati</taxon>
        <taxon>Pseudomonadota</taxon>
        <taxon>Gammaproteobacteria</taxon>
        <taxon>Oceanospirillales</taxon>
        <taxon>Hahellaceae</taxon>
        <taxon>Hahella</taxon>
    </lineage>
</organism>
<dbReference type="InterPro" id="IPR037053">
    <property type="entry name" value="Phage_tail_collar_dom_sf"/>
</dbReference>
<dbReference type="OrthoDB" id="9810174at2"/>
<evidence type="ECO:0000313" key="4">
    <source>
        <dbReference type="Proteomes" id="UP000000238"/>
    </source>
</evidence>
<dbReference type="EMBL" id="DQ266254">
    <property type="protein sequence ID" value="ABB69093.1"/>
    <property type="molecule type" value="Genomic_DNA"/>
</dbReference>
<accession>Q2S9H9</accession>